<dbReference type="NCBIfam" id="TIGR01181">
    <property type="entry name" value="dTDP_gluc_dehyt"/>
    <property type="match status" value="1"/>
</dbReference>
<keyword evidence="11" id="KW-1185">Reference proteome</keyword>
<feature type="domain" description="NAD(P)-binding" evidence="9">
    <location>
        <begin position="4"/>
        <end position="304"/>
    </location>
</feature>
<evidence type="ECO:0000256" key="4">
    <source>
        <dbReference type="ARBA" id="ARBA00011990"/>
    </source>
</evidence>
<organism evidence="10 11">
    <name type="scientific">Pelotomaculum propionicicum</name>
    <dbReference type="NCBI Taxonomy" id="258475"/>
    <lineage>
        <taxon>Bacteria</taxon>
        <taxon>Bacillati</taxon>
        <taxon>Bacillota</taxon>
        <taxon>Clostridia</taxon>
        <taxon>Eubacteriales</taxon>
        <taxon>Desulfotomaculaceae</taxon>
        <taxon>Pelotomaculum</taxon>
    </lineage>
</organism>
<evidence type="ECO:0000256" key="7">
    <source>
        <dbReference type="ARBA" id="ARBA00023239"/>
    </source>
</evidence>
<evidence type="ECO:0000256" key="5">
    <source>
        <dbReference type="ARBA" id="ARBA00016977"/>
    </source>
</evidence>
<dbReference type="Proteomes" id="UP000297597">
    <property type="component" value="Unassembled WGS sequence"/>
</dbReference>
<protein>
    <recommendedName>
        <fullName evidence="5 8">dTDP-glucose 4,6-dehydratase</fullName>
        <ecNumber evidence="4 8">4.2.1.46</ecNumber>
    </recommendedName>
</protein>
<dbReference type="GO" id="GO:0008460">
    <property type="term" value="F:dTDP-glucose 4,6-dehydratase activity"/>
    <property type="evidence" value="ECO:0007669"/>
    <property type="project" value="UniProtKB-EC"/>
</dbReference>
<dbReference type="EMBL" id="QFFZ01000028">
    <property type="protein sequence ID" value="TEB10351.1"/>
    <property type="molecule type" value="Genomic_DNA"/>
</dbReference>
<evidence type="ECO:0000256" key="6">
    <source>
        <dbReference type="ARBA" id="ARBA00023027"/>
    </source>
</evidence>
<keyword evidence="7 8" id="KW-0456">Lyase</keyword>
<dbReference type="CDD" id="cd05246">
    <property type="entry name" value="dTDP_GD_SDR_e"/>
    <property type="match status" value="1"/>
</dbReference>
<evidence type="ECO:0000256" key="8">
    <source>
        <dbReference type="RuleBase" id="RU004473"/>
    </source>
</evidence>
<dbReference type="EC" id="4.2.1.46" evidence="4 8"/>
<comment type="similarity">
    <text evidence="3 8">Belongs to the NAD(P)-dependent epimerase/dehydratase family. dTDP-glucose dehydratase subfamily.</text>
</comment>
<evidence type="ECO:0000256" key="2">
    <source>
        <dbReference type="ARBA" id="ARBA00001911"/>
    </source>
</evidence>
<comment type="catalytic activity">
    <reaction evidence="1 8">
        <text>dTDP-alpha-D-glucose = dTDP-4-dehydro-6-deoxy-alpha-D-glucose + H2O</text>
        <dbReference type="Rhea" id="RHEA:17221"/>
        <dbReference type="ChEBI" id="CHEBI:15377"/>
        <dbReference type="ChEBI" id="CHEBI:57477"/>
        <dbReference type="ChEBI" id="CHEBI:57649"/>
        <dbReference type="EC" id="4.2.1.46"/>
    </reaction>
</comment>
<reference evidence="10 11" key="1">
    <citation type="journal article" date="2018" name="Environ. Microbiol.">
        <title>Novel energy conservation strategies and behaviour of Pelotomaculum schinkii driving syntrophic propionate catabolism.</title>
        <authorList>
            <person name="Hidalgo-Ahumada C.A.P."/>
            <person name="Nobu M.K."/>
            <person name="Narihiro T."/>
            <person name="Tamaki H."/>
            <person name="Liu W.T."/>
            <person name="Kamagata Y."/>
            <person name="Stams A.J.M."/>
            <person name="Imachi H."/>
            <person name="Sousa D.Z."/>
        </authorList>
    </citation>
    <scope>NUCLEOTIDE SEQUENCE [LARGE SCALE GENOMIC DNA]</scope>
    <source>
        <strain evidence="10 11">MGP</strain>
    </source>
</reference>
<evidence type="ECO:0000256" key="3">
    <source>
        <dbReference type="ARBA" id="ARBA00008178"/>
    </source>
</evidence>
<proteinExistence type="inferred from homology"/>
<comment type="cofactor">
    <cofactor evidence="2 8">
        <name>NAD(+)</name>
        <dbReference type="ChEBI" id="CHEBI:57540"/>
    </cofactor>
</comment>
<dbReference type="InterPro" id="IPR016040">
    <property type="entry name" value="NAD(P)-bd_dom"/>
</dbReference>
<keyword evidence="6" id="KW-0520">NAD</keyword>
<dbReference type="FunFam" id="3.40.50.720:FF:000304">
    <property type="entry name" value="UDP-glucose 4,6-dehydratase"/>
    <property type="match status" value="1"/>
</dbReference>
<dbReference type="Pfam" id="PF16363">
    <property type="entry name" value="GDP_Man_Dehyd"/>
    <property type="match status" value="1"/>
</dbReference>
<dbReference type="InterPro" id="IPR036291">
    <property type="entry name" value="NAD(P)-bd_dom_sf"/>
</dbReference>
<evidence type="ECO:0000313" key="11">
    <source>
        <dbReference type="Proteomes" id="UP000297597"/>
    </source>
</evidence>
<gene>
    <name evidence="10" type="primary">strE_1</name>
    <name evidence="10" type="ORF">Pmgp_02453</name>
</gene>
<sequence length="323" mass="36012">MRLLITGGAGFIGSNFIHYILGEHQDWKITNLDKLTYAGNPKNFEGLAEDRHLFVKGDIADADTVNTAISKGIDVIVNFAAESHVDRSIDDPAPFIENNIKGTQVLLEAARKHGITQFIQVSTDEVYGSLGPDGVFHEDSPLAPNSPYSASKASADLLCRAYFKTYGLPVIVTRCSNNFGPRQFPEKFIPVTITCALENRPVPLYGDGLNVRDWLYVADHCRALEAVILNGREGEIYNIGGGRELTNLELAEEILRQLGKPSSLIRHVNDRPGHDRRYAVDSGKIQRELGWKPRYDFARALQETIQWYAGNLGWWGKSEVWPS</sequence>
<comment type="caution">
    <text evidence="10">The sequence shown here is derived from an EMBL/GenBank/DDBJ whole genome shotgun (WGS) entry which is preliminary data.</text>
</comment>
<accession>A0A4Y7RNE3</accession>
<dbReference type="OrthoDB" id="244102at2"/>
<evidence type="ECO:0000259" key="9">
    <source>
        <dbReference type="Pfam" id="PF16363"/>
    </source>
</evidence>
<dbReference type="Gene3D" id="3.90.25.10">
    <property type="entry name" value="UDP-galactose 4-epimerase, domain 1"/>
    <property type="match status" value="1"/>
</dbReference>
<dbReference type="RefSeq" id="WP_134214277.1">
    <property type="nucleotide sequence ID" value="NZ_QFFZ01000028.1"/>
</dbReference>
<dbReference type="InterPro" id="IPR005888">
    <property type="entry name" value="dTDP_Gluc_deHydtase"/>
</dbReference>
<dbReference type="AlphaFoldDB" id="A0A4Y7RNE3"/>
<evidence type="ECO:0000256" key="1">
    <source>
        <dbReference type="ARBA" id="ARBA00001539"/>
    </source>
</evidence>
<dbReference type="GO" id="GO:0009225">
    <property type="term" value="P:nucleotide-sugar metabolic process"/>
    <property type="evidence" value="ECO:0007669"/>
    <property type="project" value="InterPro"/>
</dbReference>
<dbReference type="PANTHER" id="PTHR43000">
    <property type="entry name" value="DTDP-D-GLUCOSE 4,6-DEHYDRATASE-RELATED"/>
    <property type="match status" value="1"/>
</dbReference>
<dbReference type="Gene3D" id="3.40.50.720">
    <property type="entry name" value="NAD(P)-binding Rossmann-like Domain"/>
    <property type="match status" value="1"/>
</dbReference>
<dbReference type="SUPFAM" id="SSF51735">
    <property type="entry name" value="NAD(P)-binding Rossmann-fold domains"/>
    <property type="match status" value="1"/>
</dbReference>
<evidence type="ECO:0000313" key="10">
    <source>
        <dbReference type="EMBL" id="TEB10351.1"/>
    </source>
</evidence>
<name>A0A4Y7RNE3_9FIRM</name>